<evidence type="ECO:0000256" key="1">
    <source>
        <dbReference type="SAM" id="MobiDB-lite"/>
    </source>
</evidence>
<proteinExistence type="predicted"/>
<dbReference type="AlphaFoldDB" id="A0AAD7DVY7"/>
<evidence type="ECO:0000313" key="2">
    <source>
        <dbReference type="EMBL" id="KAJ7699253.1"/>
    </source>
</evidence>
<evidence type="ECO:0000313" key="3">
    <source>
        <dbReference type="Proteomes" id="UP001221757"/>
    </source>
</evidence>
<gene>
    <name evidence="2" type="ORF">B0H17DRAFT_1129324</name>
</gene>
<organism evidence="2 3">
    <name type="scientific">Mycena rosella</name>
    <name type="common">Pink bonnet</name>
    <name type="synonym">Agaricus rosellus</name>
    <dbReference type="NCBI Taxonomy" id="1033263"/>
    <lineage>
        <taxon>Eukaryota</taxon>
        <taxon>Fungi</taxon>
        <taxon>Dikarya</taxon>
        <taxon>Basidiomycota</taxon>
        <taxon>Agaricomycotina</taxon>
        <taxon>Agaricomycetes</taxon>
        <taxon>Agaricomycetidae</taxon>
        <taxon>Agaricales</taxon>
        <taxon>Marasmiineae</taxon>
        <taxon>Mycenaceae</taxon>
        <taxon>Mycena</taxon>
    </lineage>
</organism>
<name>A0AAD7DVY7_MYCRO</name>
<sequence>MPSSPRAREADSYRSHMTTPKRADTLSAMGMPQSAQYTLQCVISAPMQPFPPSNVFWDEDHSDFDGEVDEVVATCNVRMYTDNTRLWTRRAHAALVQYLALKWLLERAHATSAAQLHALQAELHMLPSQPLPAASSDLECF</sequence>
<keyword evidence="3" id="KW-1185">Reference proteome</keyword>
<feature type="region of interest" description="Disordered" evidence="1">
    <location>
        <begin position="1"/>
        <end position="25"/>
    </location>
</feature>
<comment type="caution">
    <text evidence="2">The sequence shown here is derived from an EMBL/GenBank/DDBJ whole genome shotgun (WGS) entry which is preliminary data.</text>
</comment>
<protein>
    <submittedName>
        <fullName evidence="2">Uncharacterized protein</fullName>
    </submittedName>
</protein>
<dbReference type="EMBL" id="JARKIE010000023">
    <property type="protein sequence ID" value="KAJ7699253.1"/>
    <property type="molecule type" value="Genomic_DNA"/>
</dbReference>
<dbReference type="Proteomes" id="UP001221757">
    <property type="component" value="Unassembled WGS sequence"/>
</dbReference>
<feature type="compositionally biased region" description="Basic and acidic residues" evidence="1">
    <location>
        <begin position="1"/>
        <end position="14"/>
    </location>
</feature>
<reference evidence="2" key="1">
    <citation type="submission" date="2023-03" db="EMBL/GenBank/DDBJ databases">
        <title>Massive genome expansion in bonnet fungi (Mycena s.s.) driven by repeated elements and novel gene families across ecological guilds.</title>
        <authorList>
            <consortium name="Lawrence Berkeley National Laboratory"/>
            <person name="Harder C.B."/>
            <person name="Miyauchi S."/>
            <person name="Viragh M."/>
            <person name="Kuo A."/>
            <person name="Thoen E."/>
            <person name="Andreopoulos B."/>
            <person name="Lu D."/>
            <person name="Skrede I."/>
            <person name="Drula E."/>
            <person name="Henrissat B."/>
            <person name="Morin E."/>
            <person name="Kohler A."/>
            <person name="Barry K."/>
            <person name="LaButti K."/>
            <person name="Morin E."/>
            <person name="Salamov A."/>
            <person name="Lipzen A."/>
            <person name="Mereny Z."/>
            <person name="Hegedus B."/>
            <person name="Baldrian P."/>
            <person name="Stursova M."/>
            <person name="Weitz H."/>
            <person name="Taylor A."/>
            <person name="Grigoriev I.V."/>
            <person name="Nagy L.G."/>
            <person name="Martin F."/>
            <person name="Kauserud H."/>
        </authorList>
    </citation>
    <scope>NUCLEOTIDE SEQUENCE</scope>
    <source>
        <strain evidence="2">CBHHK067</strain>
    </source>
</reference>
<accession>A0AAD7DVY7</accession>